<evidence type="ECO:0000313" key="8">
    <source>
        <dbReference type="EMBL" id="OAO17489.1"/>
    </source>
</evidence>
<dbReference type="EMBL" id="LXWW01000155">
    <property type="protein sequence ID" value="OAO15305.1"/>
    <property type="molecule type" value="Genomic_DNA"/>
</dbReference>
<dbReference type="PANTHER" id="PTHR21183">
    <property type="entry name" value="RIBOSOMAL PROTEIN L47, MITOCHONDRIAL-RELATED"/>
    <property type="match status" value="1"/>
</dbReference>
<dbReference type="GO" id="GO:0005762">
    <property type="term" value="C:mitochondrial large ribosomal subunit"/>
    <property type="evidence" value="ECO:0007669"/>
    <property type="project" value="TreeGrafter"/>
</dbReference>
<comment type="similarity">
    <text evidence="2">Belongs to the universal ribosomal protein uL29 family.</text>
</comment>
<dbReference type="GO" id="GO:0003735">
    <property type="term" value="F:structural constituent of ribosome"/>
    <property type="evidence" value="ECO:0007669"/>
    <property type="project" value="InterPro"/>
</dbReference>
<dbReference type="AlphaFoldDB" id="A0A196SNS1"/>
<dbReference type="OrthoDB" id="270763at2759"/>
<dbReference type="STRING" id="478820.A0A196SNS1"/>
<name>A0A196SNS1_BLAHN</name>
<evidence type="ECO:0000313" key="7">
    <source>
        <dbReference type="EMBL" id="OAO15305.1"/>
    </source>
</evidence>
<dbReference type="InterPro" id="IPR038340">
    <property type="entry name" value="MRP-L47_sf"/>
</dbReference>
<sequence>MSFRRILTLKNAIPVRGLEEFVEASSTAGKDIVYGRAWKSSELRLKSYDDLHKLWYVLLKEKNLLLTEKYDCKSRNVVMPHPERLHKVKLSMKRLKGVLAERKVEYDKLKSAGEMVEERAAVKPKFEE</sequence>
<dbReference type="Pfam" id="PF06984">
    <property type="entry name" value="MRP-L47"/>
    <property type="match status" value="1"/>
</dbReference>
<keyword evidence="3 8" id="KW-0689">Ribosomal protein</keyword>
<evidence type="ECO:0000256" key="1">
    <source>
        <dbReference type="ARBA" id="ARBA00004173"/>
    </source>
</evidence>
<evidence type="ECO:0000313" key="9">
    <source>
        <dbReference type="Proteomes" id="UP000078348"/>
    </source>
</evidence>
<evidence type="ECO:0000256" key="6">
    <source>
        <dbReference type="ARBA" id="ARBA00035289"/>
    </source>
</evidence>
<protein>
    <recommendedName>
        <fullName evidence="6">Large ribosomal subunit protein uL29m</fullName>
    </recommendedName>
</protein>
<comment type="subcellular location">
    <subcellularLocation>
        <location evidence="1">Mitochondrion</location>
    </subcellularLocation>
</comment>
<organism evidence="8 9">
    <name type="scientific">Blastocystis sp. subtype 1 (strain ATCC 50177 / NandII)</name>
    <dbReference type="NCBI Taxonomy" id="478820"/>
    <lineage>
        <taxon>Eukaryota</taxon>
        <taxon>Sar</taxon>
        <taxon>Stramenopiles</taxon>
        <taxon>Bigyra</taxon>
        <taxon>Opalozoa</taxon>
        <taxon>Opalinata</taxon>
        <taxon>Blastocystidae</taxon>
        <taxon>Blastocystis</taxon>
    </lineage>
</organism>
<evidence type="ECO:0000256" key="3">
    <source>
        <dbReference type="ARBA" id="ARBA00022980"/>
    </source>
</evidence>
<reference evidence="8 9" key="1">
    <citation type="submission" date="2016-05" db="EMBL/GenBank/DDBJ databases">
        <title>Nuclear genome of Blastocystis sp. subtype 1 NandII.</title>
        <authorList>
            <person name="Gentekaki E."/>
            <person name="Curtis B."/>
            <person name="Stairs C."/>
            <person name="Eme L."/>
            <person name="Herman E."/>
            <person name="Klimes V."/>
            <person name="Arias M.C."/>
            <person name="Elias M."/>
            <person name="Hilliou F."/>
            <person name="Klute M."/>
            <person name="Malik S.-B."/>
            <person name="Pightling A."/>
            <person name="Rachubinski R."/>
            <person name="Salas D."/>
            <person name="Schlacht A."/>
            <person name="Suga H."/>
            <person name="Archibald J."/>
            <person name="Ball S.G."/>
            <person name="Clark G."/>
            <person name="Dacks J."/>
            <person name="Van Der Giezen M."/>
            <person name="Tsaousis A."/>
            <person name="Roger A."/>
        </authorList>
    </citation>
    <scope>NUCLEOTIDE SEQUENCE [LARGE SCALE GENOMIC DNA]</scope>
    <source>
        <strain evidence="9">ATCC 50177 / NandII</strain>
        <strain evidence="8">NandII</strain>
    </source>
</reference>
<accession>A0A196SNS1</accession>
<dbReference type="Proteomes" id="UP000078348">
    <property type="component" value="Unassembled WGS sequence"/>
</dbReference>
<keyword evidence="4" id="KW-0496">Mitochondrion</keyword>
<evidence type="ECO:0000256" key="4">
    <source>
        <dbReference type="ARBA" id="ARBA00023128"/>
    </source>
</evidence>
<evidence type="ECO:0000256" key="5">
    <source>
        <dbReference type="ARBA" id="ARBA00023274"/>
    </source>
</evidence>
<dbReference type="EMBL" id="LXWW01000028">
    <property type="protein sequence ID" value="OAO17489.1"/>
    <property type="molecule type" value="Genomic_DNA"/>
</dbReference>
<comment type="caution">
    <text evidence="8">The sequence shown here is derived from an EMBL/GenBank/DDBJ whole genome shotgun (WGS) entry which is preliminary data.</text>
</comment>
<dbReference type="PANTHER" id="PTHR21183:SF18">
    <property type="entry name" value="LARGE RIBOSOMAL SUBUNIT PROTEIN UL29M"/>
    <property type="match status" value="1"/>
</dbReference>
<keyword evidence="9" id="KW-1185">Reference proteome</keyword>
<proteinExistence type="inferred from homology"/>
<keyword evidence="5" id="KW-0687">Ribonucleoprotein</keyword>
<dbReference type="Gene3D" id="6.10.330.20">
    <property type="match status" value="1"/>
</dbReference>
<dbReference type="InterPro" id="IPR010729">
    <property type="entry name" value="Ribosomal_uL29_mit"/>
</dbReference>
<evidence type="ECO:0000256" key="2">
    <source>
        <dbReference type="ARBA" id="ARBA00009254"/>
    </source>
</evidence>
<gene>
    <name evidence="8" type="ORF">AV274_0786</name>
    <name evidence="7" type="ORF">AV274_2979</name>
</gene>
<dbReference type="GO" id="GO:0032543">
    <property type="term" value="P:mitochondrial translation"/>
    <property type="evidence" value="ECO:0007669"/>
    <property type="project" value="TreeGrafter"/>
</dbReference>